<dbReference type="InterPro" id="IPR029058">
    <property type="entry name" value="AB_hydrolase_fold"/>
</dbReference>
<evidence type="ECO:0000313" key="3">
    <source>
        <dbReference type="EMBL" id="RMJ19155.1"/>
    </source>
</evidence>
<dbReference type="Proteomes" id="UP000277212">
    <property type="component" value="Unassembled WGS sequence"/>
</dbReference>
<protein>
    <recommendedName>
        <fullName evidence="2">Alpha/beta hydrolase fold-3 domain-containing protein</fullName>
    </recommendedName>
</protein>
<proteinExistence type="predicted"/>
<dbReference type="GO" id="GO:0016787">
    <property type="term" value="F:hydrolase activity"/>
    <property type="evidence" value="ECO:0007669"/>
    <property type="project" value="UniProtKB-KW"/>
</dbReference>
<keyword evidence="4" id="KW-1185">Reference proteome</keyword>
<dbReference type="Pfam" id="PF07859">
    <property type="entry name" value="Abhydrolase_3"/>
    <property type="match status" value="1"/>
</dbReference>
<dbReference type="AlphaFoldDB" id="A0A3M2SPF2"/>
<dbReference type="Gene3D" id="3.40.50.1820">
    <property type="entry name" value="alpha/beta hydrolase"/>
    <property type="match status" value="1"/>
</dbReference>
<dbReference type="InterPro" id="IPR050300">
    <property type="entry name" value="GDXG_lipolytic_enzyme"/>
</dbReference>
<dbReference type="InterPro" id="IPR013094">
    <property type="entry name" value="AB_hydrolase_3"/>
</dbReference>
<dbReference type="STRING" id="2010991.A0A3M2SPF2"/>
<keyword evidence="1" id="KW-0378">Hydrolase</keyword>
<comment type="caution">
    <text evidence="3">The sequence shown here is derived from an EMBL/GenBank/DDBJ whole genome shotgun (WGS) entry which is preliminary data.</text>
</comment>
<evidence type="ECO:0000313" key="4">
    <source>
        <dbReference type="Proteomes" id="UP000277212"/>
    </source>
</evidence>
<dbReference type="OrthoDB" id="408631at2759"/>
<dbReference type="EMBL" id="NKUJ01000011">
    <property type="protein sequence ID" value="RMJ19155.1"/>
    <property type="molecule type" value="Genomic_DNA"/>
</dbReference>
<feature type="domain" description="Alpha/beta hydrolase fold-3" evidence="2">
    <location>
        <begin position="80"/>
        <end position="219"/>
    </location>
</feature>
<gene>
    <name evidence="3" type="ORF">CDV36_001149</name>
</gene>
<name>A0A3M2SPF2_9HYPO</name>
<dbReference type="PANTHER" id="PTHR48081">
    <property type="entry name" value="AB HYDROLASE SUPERFAMILY PROTEIN C4A8.06C"/>
    <property type="match status" value="1"/>
</dbReference>
<dbReference type="SUPFAM" id="SSF53474">
    <property type="entry name" value="alpha/beta-Hydrolases"/>
    <property type="match status" value="1"/>
</dbReference>
<evidence type="ECO:0000259" key="2">
    <source>
        <dbReference type="Pfam" id="PF07859"/>
    </source>
</evidence>
<organism evidence="3 4">
    <name type="scientific">Fusarium kuroshium</name>
    <dbReference type="NCBI Taxonomy" id="2010991"/>
    <lineage>
        <taxon>Eukaryota</taxon>
        <taxon>Fungi</taxon>
        <taxon>Dikarya</taxon>
        <taxon>Ascomycota</taxon>
        <taxon>Pezizomycotina</taxon>
        <taxon>Sordariomycetes</taxon>
        <taxon>Hypocreomycetidae</taxon>
        <taxon>Hypocreales</taxon>
        <taxon>Nectriaceae</taxon>
        <taxon>Fusarium</taxon>
        <taxon>Fusarium solani species complex</taxon>
    </lineage>
</organism>
<accession>A0A3M2SPF2</accession>
<sequence length="222" mass="23858">MQPKLAPEWIRLESALGERPKLSGITVQQIRKSLADPALEAAARNRRHDPALHIVSVREHRIPLETKPRAEPDGCLTSDGGGFCVGDLNTEDVTAAFLCKNLSLTVVSVRYRLAPEAPWPAALEDCCKASHWATQHFQNDSSVDTSKLIMCGSSAGGTLALSTAIKLAQDGIHAHGVAALAPLTIDTRAIKDDGHKSRVENAEAPILSPETLDIFLGKYRAA</sequence>
<evidence type="ECO:0000256" key="1">
    <source>
        <dbReference type="ARBA" id="ARBA00022801"/>
    </source>
</evidence>
<dbReference type="PANTHER" id="PTHR48081:SF8">
    <property type="entry name" value="ALPHA_BETA HYDROLASE FOLD-3 DOMAIN-CONTAINING PROTEIN-RELATED"/>
    <property type="match status" value="1"/>
</dbReference>
<reference evidence="3 4" key="1">
    <citation type="submission" date="2017-06" db="EMBL/GenBank/DDBJ databases">
        <title>Comparative genomic analysis of Ambrosia Fusariam Clade fungi.</title>
        <authorList>
            <person name="Stajich J.E."/>
            <person name="Carrillo J."/>
            <person name="Kijimoto T."/>
            <person name="Eskalen A."/>
            <person name="O'Donnell K."/>
            <person name="Kasson M."/>
        </authorList>
    </citation>
    <scope>NUCLEOTIDE SEQUENCE [LARGE SCALE GENOMIC DNA]</scope>
    <source>
        <strain evidence="3">UCR3666</strain>
    </source>
</reference>